<dbReference type="GO" id="GO:0003677">
    <property type="term" value="F:DNA binding"/>
    <property type="evidence" value="ECO:0007669"/>
    <property type="project" value="UniProtKB-KW"/>
</dbReference>
<protein>
    <submittedName>
        <fullName evidence="2">Topoisomerase DNA-binding C4 zinc finger domain-containing protein</fullName>
    </submittedName>
</protein>
<feature type="domain" description="DNA topoisomerase type IA zn finger" evidence="1">
    <location>
        <begin position="18"/>
        <end position="54"/>
    </location>
</feature>
<dbReference type="InterPro" id="IPR000380">
    <property type="entry name" value="Topo_IA"/>
</dbReference>
<organism evidence="2 3">
    <name type="scientific">Salinimonas marina</name>
    <dbReference type="NCBI Taxonomy" id="2785918"/>
    <lineage>
        <taxon>Bacteria</taxon>
        <taxon>Pseudomonadati</taxon>
        <taxon>Pseudomonadota</taxon>
        <taxon>Gammaproteobacteria</taxon>
        <taxon>Alteromonadales</taxon>
        <taxon>Alteromonadaceae</taxon>
        <taxon>Alteromonas/Salinimonas group</taxon>
        <taxon>Salinimonas</taxon>
    </lineage>
</organism>
<keyword evidence="3" id="KW-1185">Reference proteome</keyword>
<feature type="domain" description="DNA topoisomerase type IA zn finger" evidence="1">
    <location>
        <begin position="108"/>
        <end position="145"/>
    </location>
</feature>
<dbReference type="GO" id="GO:0006265">
    <property type="term" value="P:DNA topological change"/>
    <property type="evidence" value="ECO:0007669"/>
    <property type="project" value="InterPro"/>
</dbReference>
<dbReference type="EMBL" id="CP064795">
    <property type="protein sequence ID" value="QPG05696.1"/>
    <property type="molecule type" value="Genomic_DNA"/>
</dbReference>
<sequence length="180" mass="19963">MSKIDSSLFNASGQDLGACPECGDALHIRNSKTGPFIGCSAYPACAFSKPLHDNQTTVLKEINGTHCPQCDSTLAIKKGRFGMFIGCTNFPECHHIEPIKEQEDTQLSCPQCKTGHIIERTNKYGKRFFACDNYPKCRYVLNSPPVAGPCPECGWQLLIQKKDKLCCPQPLCDYQQDNPD</sequence>
<feature type="domain" description="DNA topoisomerase type IA zn finger" evidence="1">
    <location>
        <begin position="66"/>
        <end position="101"/>
    </location>
</feature>
<dbReference type="GO" id="GO:0003917">
    <property type="term" value="F:DNA topoisomerase type I (single strand cut, ATP-independent) activity"/>
    <property type="evidence" value="ECO:0007669"/>
    <property type="project" value="InterPro"/>
</dbReference>
<evidence type="ECO:0000313" key="2">
    <source>
        <dbReference type="EMBL" id="QPG05696.1"/>
    </source>
</evidence>
<accession>A0A7S9DXC1</accession>
<dbReference type="SUPFAM" id="SSF57783">
    <property type="entry name" value="Zinc beta-ribbon"/>
    <property type="match status" value="3"/>
</dbReference>
<dbReference type="KEGG" id="smaa:IT774_16805"/>
<evidence type="ECO:0000259" key="1">
    <source>
        <dbReference type="Pfam" id="PF01396"/>
    </source>
</evidence>
<keyword evidence="2" id="KW-0413">Isomerase</keyword>
<reference evidence="2 3" key="1">
    <citation type="submission" date="2020-11" db="EMBL/GenBank/DDBJ databases">
        <title>Complete genome sequence for Salinimonas sp. strain G2-b.</title>
        <authorList>
            <person name="Park S.-J."/>
        </authorList>
    </citation>
    <scope>NUCLEOTIDE SEQUENCE [LARGE SCALE GENOMIC DNA]</scope>
    <source>
        <strain evidence="2 3">G2-b</strain>
    </source>
</reference>
<feature type="domain" description="DNA topoisomerase type IA zn finger" evidence="1">
    <location>
        <begin position="149"/>
        <end position="174"/>
    </location>
</feature>
<dbReference type="PANTHER" id="PTHR42785:SF1">
    <property type="entry name" value="DNA TOPOISOMERASE"/>
    <property type="match status" value="1"/>
</dbReference>
<evidence type="ECO:0000313" key="3">
    <source>
        <dbReference type="Proteomes" id="UP000595095"/>
    </source>
</evidence>
<dbReference type="InterPro" id="IPR013498">
    <property type="entry name" value="Topo_IA_Znf"/>
</dbReference>
<dbReference type="GO" id="GO:0005694">
    <property type="term" value="C:chromosome"/>
    <property type="evidence" value="ECO:0007669"/>
    <property type="project" value="InterPro"/>
</dbReference>
<gene>
    <name evidence="2" type="ORF">IT774_16805</name>
</gene>
<dbReference type="Gene3D" id="3.30.65.10">
    <property type="entry name" value="Bacterial Topoisomerase I, domain 1"/>
    <property type="match status" value="3"/>
</dbReference>
<dbReference type="AlphaFoldDB" id="A0A7S9DXC1"/>
<dbReference type="Proteomes" id="UP000595095">
    <property type="component" value="Chromosome"/>
</dbReference>
<dbReference type="RefSeq" id="WP_195810780.1">
    <property type="nucleotide sequence ID" value="NZ_CP064795.1"/>
</dbReference>
<keyword evidence="2" id="KW-0238">DNA-binding</keyword>
<dbReference type="Pfam" id="PF01396">
    <property type="entry name" value="Zn_ribbon_Top1"/>
    <property type="match status" value="4"/>
</dbReference>
<name>A0A7S9DXC1_9ALTE</name>
<dbReference type="PANTHER" id="PTHR42785">
    <property type="entry name" value="DNA TOPOISOMERASE, TYPE IA, CORE"/>
    <property type="match status" value="1"/>
</dbReference>
<proteinExistence type="predicted"/>